<dbReference type="InterPro" id="IPR029045">
    <property type="entry name" value="ClpP/crotonase-like_dom_sf"/>
</dbReference>
<name>A0A847VE57_9BACT</name>
<evidence type="ECO:0000313" key="1">
    <source>
        <dbReference type="EMBL" id="NLZ24779.1"/>
    </source>
</evidence>
<dbReference type="SUPFAM" id="SSF52096">
    <property type="entry name" value="ClpP/crotonase"/>
    <property type="match status" value="1"/>
</dbReference>
<evidence type="ECO:0000313" key="2">
    <source>
        <dbReference type="Proteomes" id="UP000564033"/>
    </source>
</evidence>
<dbReference type="EMBL" id="JAAZIL010000088">
    <property type="protein sequence ID" value="NLZ24779.1"/>
    <property type="molecule type" value="Genomic_DNA"/>
</dbReference>
<gene>
    <name evidence="1" type="ORF">GX888_03495</name>
</gene>
<dbReference type="Proteomes" id="UP000564033">
    <property type="component" value="Unassembled WGS sequence"/>
</dbReference>
<dbReference type="Gene3D" id="3.90.226.10">
    <property type="entry name" value="2-enoyl-CoA Hydratase, Chain A, domain 1"/>
    <property type="match status" value="1"/>
</dbReference>
<dbReference type="AlphaFoldDB" id="A0A847VE57"/>
<sequence length="76" mass="8616">PVSGSMYDEVQRLEHRVQEARALQTIYSEIVSERVQRSGKQMLPEDVINFMEANNGVGTYMTSEEALELGLIDEII</sequence>
<protein>
    <submittedName>
        <fullName evidence="1">Uncharacterized protein</fullName>
    </submittedName>
</protein>
<accession>A0A847VE57</accession>
<proteinExistence type="predicted"/>
<comment type="caution">
    <text evidence="1">The sequence shown here is derived from an EMBL/GenBank/DDBJ whole genome shotgun (WGS) entry which is preliminary data.</text>
</comment>
<organism evidence="1 2">
    <name type="scientific">Candidatus Dojkabacteria bacterium</name>
    <dbReference type="NCBI Taxonomy" id="2099670"/>
    <lineage>
        <taxon>Bacteria</taxon>
        <taxon>Candidatus Dojkabacteria</taxon>
    </lineage>
</organism>
<feature type="non-terminal residue" evidence="1">
    <location>
        <position position="1"/>
    </location>
</feature>
<reference evidence="1 2" key="1">
    <citation type="journal article" date="2020" name="Biotechnol. Biofuels">
        <title>New insights from the biogas microbiome by comprehensive genome-resolved metagenomics of nearly 1600 species originating from multiple anaerobic digesters.</title>
        <authorList>
            <person name="Campanaro S."/>
            <person name="Treu L."/>
            <person name="Rodriguez-R L.M."/>
            <person name="Kovalovszki A."/>
            <person name="Ziels R.M."/>
            <person name="Maus I."/>
            <person name="Zhu X."/>
            <person name="Kougias P.G."/>
            <person name="Basile A."/>
            <person name="Luo G."/>
            <person name="Schluter A."/>
            <person name="Konstantinidis K.T."/>
            <person name="Angelidaki I."/>
        </authorList>
    </citation>
    <scope>NUCLEOTIDE SEQUENCE [LARGE SCALE GENOMIC DNA]</scope>
    <source>
        <strain evidence="1">AS19jrsBPTG_9</strain>
    </source>
</reference>